<protein>
    <submittedName>
        <fullName evidence="1">Uncharacterized protein</fullName>
    </submittedName>
</protein>
<evidence type="ECO:0000313" key="2">
    <source>
        <dbReference type="Proteomes" id="UP000233837"/>
    </source>
</evidence>
<keyword evidence="2" id="KW-1185">Reference proteome</keyword>
<reference evidence="1 2" key="2">
    <citation type="journal article" date="2017" name="Nature">
        <title>The Apostasia genome and the evolution of orchids.</title>
        <authorList>
            <person name="Zhang G.Q."/>
            <person name="Liu K.W."/>
            <person name="Li Z."/>
            <person name="Lohaus R."/>
            <person name="Hsiao Y.Y."/>
            <person name="Niu S.C."/>
            <person name="Wang J.Y."/>
            <person name="Lin Y.C."/>
            <person name="Xu Q."/>
            <person name="Chen L.J."/>
            <person name="Yoshida K."/>
            <person name="Fujiwara S."/>
            <person name="Wang Z.W."/>
            <person name="Zhang Y.Q."/>
            <person name="Mitsuda N."/>
            <person name="Wang M."/>
            <person name="Liu G.H."/>
            <person name="Pecoraro L."/>
            <person name="Huang H.X."/>
            <person name="Xiao X.J."/>
            <person name="Lin M."/>
            <person name="Wu X.Y."/>
            <person name="Wu W.L."/>
            <person name="Chen Y.Y."/>
            <person name="Chang S.B."/>
            <person name="Sakamoto S."/>
            <person name="Ohme-Takagi M."/>
            <person name="Yagi M."/>
            <person name="Zeng S.J."/>
            <person name="Shen C.Y."/>
            <person name="Yeh C.M."/>
            <person name="Luo Y.B."/>
            <person name="Tsai W.C."/>
            <person name="Van de Peer Y."/>
            <person name="Liu Z.J."/>
        </authorList>
    </citation>
    <scope>NUCLEOTIDE SEQUENCE [LARGE SCALE GENOMIC DNA]</scope>
    <source>
        <tissue evidence="1">The whole plant</tissue>
    </source>
</reference>
<accession>A0A2I0WED7</accession>
<organism evidence="1 2">
    <name type="scientific">Dendrobium catenatum</name>
    <dbReference type="NCBI Taxonomy" id="906689"/>
    <lineage>
        <taxon>Eukaryota</taxon>
        <taxon>Viridiplantae</taxon>
        <taxon>Streptophyta</taxon>
        <taxon>Embryophyta</taxon>
        <taxon>Tracheophyta</taxon>
        <taxon>Spermatophyta</taxon>
        <taxon>Magnoliopsida</taxon>
        <taxon>Liliopsida</taxon>
        <taxon>Asparagales</taxon>
        <taxon>Orchidaceae</taxon>
        <taxon>Epidendroideae</taxon>
        <taxon>Malaxideae</taxon>
        <taxon>Dendrobiinae</taxon>
        <taxon>Dendrobium</taxon>
    </lineage>
</organism>
<evidence type="ECO:0000313" key="1">
    <source>
        <dbReference type="EMBL" id="PKU74021.1"/>
    </source>
</evidence>
<reference evidence="1 2" key="1">
    <citation type="journal article" date="2016" name="Sci. Rep.">
        <title>The Dendrobium catenatum Lindl. genome sequence provides insights into polysaccharide synthase, floral development and adaptive evolution.</title>
        <authorList>
            <person name="Zhang G.Q."/>
            <person name="Xu Q."/>
            <person name="Bian C."/>
            <person name="Tsai W.C."/>
            <person name="Yeh C.M."/>
            <person name="Liu K.W."/>
            <person name="Yoshida K."/>
            <person name="Zhang L.S."/>
            <person name="Chang S.B."/>
            <person name="Chen F."/>
            <person name="Shi Y."/>
            <person name="Su Y.Y."/>
            <person name="Zhang Y.Q."/>
            <person name="Chen L.J."/>
            <person name="Yin Y."/>
            <person name="Lin M."/>
            <person name="Huang H."/>
            <person name="Deng H."/>
            <person name="Wang Z.W."/>
            <person name="Zhu S.L."/>
            <person name="Zhao X."/>
            <person name="Deng C."/>
            <person name="Niu S.C."/>
            <person name="Huang J."/>
            <person name="Wang M."/>
            <person name="Liu G.H."/>
            <person name="Yang H.J."/>
            <person name="Xiao X.J."/>
            <person name="Hsiao Y.Y."/>
            <person name="Wu W.L."/>
            <person name="Chen Y.Y."/>
            <person name="Mitsuda N."/>
            <person name="Ohme-Takagi M."/>
            <person name="Luo Y.B."/>
            <person name="Van de Peer Y."/>
            <person name="Liu Z.J."/>
        </authorList>
    </citation>
    <scope>NUCLEOTIDE SEQUENCE [LARGE SCALE GENOMIC DNA]</scope>
    <source>
        <tissue evidence="1">The whole plant</tissue>
    </source>
</reference>
<sequence>MAADDRRLNACGCPSGVRRSSAEVQKRLLNNKSPPVFGDSDSIIFSKTVNNGARLSSNYAKPLVINEGKVTEAKPLPVDKGCCSPKTWDGYEKEEIIEEGSSNIKFKLAKDLRSLGPIKLLPRGRKLENELKMKKEISSPFVP</sequence>
<proteinExistence type="predicted"/>
<dbReference type="EMBL" id="KZ502701">
    <property type="protein sequence ID" value="PKU74021.1"/>
    <property type="molecule type" value="Genomic_DNA"/>
</dbReference>
<dbReference type="Proteomes" id="UP000233837">
    <property type="component" value="Unassembled WGS sequence"/>
</dbReference>
<gene>
    <name evidence="1" type="ORF">MA16_Dca011877</name>
</gene>
<name>A0A2I0WED7_9ASPA</name>
<dbReference type="AlphaFoldDB" id="A0A2I0WED7"/>